<dbReference type="InterPro" id="IPR001753">
    <property type="entry name" value="Enoyl-CoA_hydra/iso"/>
</dbReference>
<evidence type="ECO:0000313" key="5">
    <source>
        <dbReference type="Proteomes" id="UP000007110"/>
    </source>
</evidence>
<dbReference type="Gene3D" id="3.90.226.10">
    <property type="entry name" value="2-enoyl-CoA Hydratase, Chain A, domain 1"/>
    <property type="match status" value="1"/>
</dbReference>
<dbReference type="EnsemblMetazoa" id="XM_003730702">
    <property type="protein sequence ID" value="XP_003730750"/>
    <property type="gene ID" value="LOC100888732"/>
</dbReference>
<dbReference type="SUPFAM" id="SSF52096">
    <property type="entry name" value="ClpP/crotonase"/>
    <property type="match status" value="1"/>
</dbReference>
<dbReference type="PANTHER" id="PTHR11941">
    <property type="entry name" value="ENOYL-COA HYDRATASE-RELATED"/>
    <property type="match status" value="1"/>
</dbReference>
<evidence type="ECO:0000256" key="3">
    <source>
        <dbReference type="ARBA" id="ARBA00023098"/>
    </source>
</evidence>
<sequence>MAAAAALRAVRLEGVKDGIALIKMIKGDNRMNMPFLNSMGKALDEVERNDDVRGVIFTGEGKFFSYGVDLPWVAQQTLDMTDKFICESDALTERVASFPMPTIAAMNGHAFGMGAILALACDYRVMGKGRGWFCFPELTVPVSFSPTTLEMIRLKLHRVQVVRDAAIFSKRYTAEEALGADIVDEAVDENQVMEAAIRYGNKLGEKLDRRCVHTTKDQLYGAPLRSIRDAHLQRETEKDKNDRLEDFKRGAQLHASNM</sequence>
<organism evidence="4 5">
    <name type="scientific">Strongylocentrotus purpuratus</name>
    <name type="common">Purple sea urchin</name>
    <dbReference type="NCBI Taxonomy" id="7668"/>
    <lineage>
        <taxon>Eukaryota</taxon>
        <taxon>Metazoa</taxon>
        <taxon>Echinodermata</taxon>
        <taxon>Eleutherozoa</taxon>
        <taxon>Echinozoa</taxon>
        <taxon>Echinoidea</taxon>
        <taxon>Euechinoidea</taxon>
        <taxon>Echinacea</taxon>
        <taxon>Camarodonta</taxon>
        <taxon>Echinidea</taxon>
        <taxon>Strongylocentrotidae</taxon>
        <taxon>Strongylocentrotus</taxon>
    </lineage>
</organism>
<accession>A0A7M7LPS0</accession>
<dbReference type="Proteomes" id="UP000007110">
    <property type="component" value="Unassembled WGS sequence"/>
</dbReference>
<dbReference type="OrthoDB" id="1696280at2759"/>
<dbReference type="CDD" id="cd06558">
    <property type="entry name" value="crotonase-like"/>
    <property type="match status" value="1"/>
</dbReference>
<evidence type="ECO:0000256" key="2">
    <source>
        <dbReference type="ARBA" id="ARBA00000765"/>
    </source>
</evidence>
<dbReference type="GO" id="GO:0004165">
    <property type="term" value="F:delta(3)-delta(2)-enoyl-CoA isomerase activity"/>
    <property type="evidence" value="ECO:0000318"/>
    <property type="project" value="GO_Central"/>
</dbReference>
<keyword evidence="3" id="KW-0443">Lipid metabolism</keyword>
<evidence type="ECO:0000256" key="1">
    <source>
        <dbReference type="ARBA" id="ARBA00000452"/>
    </source>
</evidence>
<protein>
    <submittedName>
        <fullName evidence="4">Uncharacterized protein</fullName>
    </submittedName>
</protein>
<reference evidence="5" key="1">
    <citation type="submission" date="2015-02" db="EMBL/GenBank/DDBJ databases">
        <title>Genome sequencing for Strongylocentrotus purpuratus.</title>
        <authorList>
            <person name="Murali S."/>
            <person name="Liu Y."/>
            <person name="Vee V."/>
            <person name="English A."/>
            <person name="Wang M."/>
            <person name="Skinner E."/>
            <person name="Han Y."/>
            <person name="Muzny D.M."/>
            <person name="Worley K.C."/>
            <person name="Gibbs R.A."/>
        </authorList>
    </citation>
    <scope>NUCLEOTIDE SEQUENCE</scope>
</reference>
<dbReference type="AlphaFoldDB" id="A0A7M7LPS0"/>
<reference evidence="4" key="2">
    <citation type="submission" date="2021-01" db="UniProtKB">
        <authorList>
            <consortium name="EnsemblMetazoa"/>
        </authorList>
    </citation>
    <scope>IDENTIFICATION</scope>
</reference>
<dbReference type="OMA" id="NLCAVEK"/>
<keyword evidence="5" id="KW-1185">Reference proteome</keyword>
<dbReference type="FunFam" id="3.90.226.10:FF:000049">
    <property type="entry name" value="Enoyl-CoA delta isomerase 3"/>
    <property type="match status" value="1"/>
</dbReference>
<comment type="catalytic activity">
    <reaction evidence="2">
        <text>a (3E)-enoyl-CoA = a 4-saturated (2E)-enoyl-CoA</text>
        <dbReference type="Rhea" id="RHEA:45228"/>
        <dbReference type="ChEBI" id="CHEBI:58521"/>
        <dbReference type="ChEBI" id="CHEBI:85097"/>
        <dbReference type="EC" id="5.3.3.8"/>
    </reaction>
</comment>
<comment type="catalytic activity">
    <reaction evidence="1">
        <text>a (3Z)-enoyl-CoA = a 4-saturated (2E)-enoyl-CoA</text>
        <dbReference type="Rhea" id="RHEA:45900"/>
        <dbReference type="ChEBI" id="CHEBI:85097"/>
        <dbReference type="ChEBI" id="CHEBI:85489"/>
        <dbReference type="EC" id="5.3.3.8"/>
    </reaction>
</comment>
<dbReference type="InParanoid" id="A0A7M7LPS0"/>
<proteinExistence type="predicted"/>
<evidence type="ECO:0000313" key="4">
    <source>
        <dbReference type="EnsemblMetazoa" id="XP_003730750"/>
    </source>
</evidence>
<name>A0A7M7LPS0_STRPU</name>
<dbReference type="Pfam" id="PF00378">
    <property type="entry name" value="ECH_1"/>
    <property type="match status" value="1"/>
</dbReference>
<dbReference type="InterPro" id="IPR029045">
    <property type="entry name" value="ClpP/crotonase-like_dom_sf"/>
</dbReference>
<dbReference type="GeneID" id="100888732"/>
<dbReference type="PANTHER" id="PTHR11941:SF75">
    <property type="entry name" value="ENOYL-COA HYDRATASE_ISOMERASE FAMILY PROTEIN"/>
    <property type="match status" value="1"/>
</dbReference>
<dbReference type="KEGG" id="spu:100888732"/>
<dbReference type="GO" id="GO:0006635">
    <property type="term" value="P:fatty acid beta-oxidation"/>
    <property type="evidence" value="ECO:0000318"/>
    <property type="project" value="GO_Central"/>
</dbReference>
<dbReference type="RefSeq" id="XP_003730750.3">
    <property type="nucleotide sequence ID" value="XM_003730702.3"/>
</dbReference>